<dbReference type="EMBL" id="LT965929">
    <property type="protein sequence ID" value="SOU42737.1"/>
    <property type="molecule type" value="Genomic_DNA"/>
</dbReference>
<dbReference type="Proteomes" id="UP000238288">
    <property type="component" value="Chromosome PCAR9b"/>
</dbReference>
<keyword evidence="1" id="KW-0732">Signal</keyword>
<organism evidence="3 4">
    <name type="scientific">Pseudoalteromonas carrageenovora IAM 12662</name>
    <dbReference type="NCBI Taxonomy" id="1314868"/>
    <lineage>
        <taxon>Bacteria</taxon>
        <taxon>Pseudomonadati</taxon>
        <taxon>Pseudomonadota</taxon>
        <taxon>Gammaproteobacteria</taxon>
        <taxon>Alteromonadales</taxon>
        <taxon>Pseudoalteromonadaceae</taxon>
        <taxon>Pseudoalteromonas</taxon>
    </lineage>
</organism>
<evidence type="ECO:0000313" key="4">
    <source>
        <dbReference type="Proteomes" id="UP000238288"/>
    </source>
</evidence>
<dbReference type="Proteomes" id="UP000615003">
    <property type="component" value="Unassembled WGS sequence"/>
</dbReference>
<reference evidence="3 4" key="2">
    <citation type="submission" date="2017-11" db="EMBL/GenBank/DDBJ databases">
        <authorList>
            <person name="Han C.G."/>
        </authorList>
    </citation>
    <scope>NUCLEOTIDE SEQUENCE [LARGE SCALE GENOMIC DNA]</scope>
    <source>
        <strain evidence="4">ATCC 43555</strain>
        <strain evidence="3">ATCC43555</strain>
    </source>
</reference>
<dbReference type="AlphaFoldDB" id="A0A2K4XEK6"/>
<dbReference type="OrthoDB" id="6301405at2"/>
<accession>A0A2K4XEK6</accession>
<dbReference type="RefSeq" id="WP_104643872.1">
    <property type="nucleotide sequence ID" value="NZ_AQGW01000025.1"/>
</dbReference>
<feature type="signal peptide" evidence="1">
    <location>
        <begin position="1"/>
        <end position="24"/>
    </location>
</feature>
<reference evidence="2 5" key="1">
    <citation type="submission" date="2015-06" db="EMBL/GenBank/DDBJ databases">
        <title>Genome sequence of Pseudoalteromonas carrageenovora.</title>
        <authorList>
            <person name="Xie B.-B."/>
            <person name="Rong J.-C."/>
            <person name="Qin Q.-L."/>
            <person name="Zhang Y.-Z."/>
        </authorList>
    </citation>
    <scope>NUCLEOTIDE SEQUENCE [LARGE SCALE GENOMIC DNA]</scope>
    <source>
        <strain evidence="2 5">IAM 12662</strain>
    </source>
</reference>
<evidence type="ECO:0000313" key="5">
    <source>
        <dbReference type="Proteomes" id="UP000615003"/>
    </source>
</evidence>
<sequence length="124" mass="13996">MIFSQLKALIAHTILLSFSFCTNAQHTDLLELDGFQRHVFIADIITTYKGLIHKQISYEMFVESGEDVMFNSAPIYLALCKNLSGSYYWPGTGSEFKPTPVIDAWINENRDSLKLARTHAGCCD</sequence>
<proteinExistence type="predicted"/>
<evidence type="ECO:0000256" key="1">
    <source>
        <dbReference type="SAM" id="SignalP"/>
    </source>
</evidence>
<dbReference type="GeneID" id="93665447"/>
<evidence type="ECO:0000313" key="3">
    <source>
        <dbReference type="EMBL" id="SOU42737.1"/>
    </source>
</evidence>
<keyword evidence="5" id="KW-1185">Reference proteome</keyword>
<name>A0A2K4XEK6_PSEVC</name>
<protein>
    <submittedName>
        <fullName evidence="3">Uncharacterized protein</fullName>
    </submittedName>
</protein>
<feature type="chain" id="PRO_5014338189" evidence="1">
    <location>
        <begin position="25"/>
        <end position="124"/>
    </location>
</feature>
<dbReference type="EMBL" id="AQGW01000025">
    <property type="protein sequence ID" value="MBE0384352.1"/>
    <property type="molecule type" value="Genomic_DNA"/>
</dbReference>
<evidence type="ECO:0000313" key="2">
    <source>
        <dbReference type="EMBL" id="MBE0384352.1"/>
    </source>
</evidence>
<gene>
    <name evidence="3" type="ORF">PCAR9_B0260</name>
    <name evidence="2" type="ORF">PCARR_b0316</name>
</gene>